<evidence type="ECO:0000313" key="1">
    <source>
        <dbReference type="EMBL" id="TRY54644.1"/>
    </source>
</evidence>
<organism evidence="1 2">
    <name type="scientific">Danionella cerebrum</name>
    <dbReference type="NCBI Taxonomy" id="2873325"/>
    <lineage>
        <taxon>Eukaryota</taxon>
        <taxon>Metazoa</taxon>
        <taxon>Chordata</taxon>
        <taxon>Craniata</taxon>
        <taxon>Vertebrata</taxon>
        <taxon>Euteleostomi</taxon>
        <taxon>Actinopterygii</taxon>
        <taxon>Neopterygii</taxon>
        <taxon>Teleostei</taxon>
        <taxon>Ostariophysi</taxon>
        <taxon>Cypriniformes</taxon>
        <taxon>Danionidae</taxon>
        <taxon>Danioninae</taxon>
        <taxon>Danionella</taxon>
    </lineage>
</organism>
<reference evidence="1 2" key="1">
    <citation type="journal article" date="2019" name="Sci. Data">
        <title>Hybrid genome assembly and annotation of Danionella translucida.</title>
        <authorList>
            <person name="Kadobianskyi M."/>
            <person name="Schulze L."/>
            <person name="Schuelke M."/>
            <person name="Judkewitz B."/>
        </authorList>
    </citation>
    <scope>NUCLEOTIDE SEQUENCE [LARGE SCALE GENOMIC DNA]</scope>
    <source>
        <strain evidence="1 2">Bolton</strain>
    </source>
</reference>
<comment type="caution">
    <text evidence="1">The sequence shown here is derived from an EMBL/GenBank/DDBJ whole genome shotgun (WGS) entry which is preliminary data.</text>
</comment>
<dbReference type="AlphaFoldDB" id="A0A553MN92"/>
<keyword evidence="2" id="KW-1185">Reference proteome</keyword>
<evidence type="ECO:0000313" key="2">
    <source>
        <dbReference type="Proteomes" id="UP000316079"/>
    </source>
</evidence>
<dbReference type="Proteomes" id="UP000316079">
    <property type="component" value="Unassembled WGS sequence"/>
</dbReference>
<proteinExistence type="predicted"/>
<protein>
    <submittedName>
        <fullName evidence="1">Uncharacterized protein</fullName>
    </submittedName>
</protein>
<dbReference type="EMBL" id="SRMA01027342">
    <property type="protein sequence ID" value="TRY54644.1"/>
    <property type="molecule type" value="Genomic_DNA"/>
</dbReference>
<gene>
    <name evidence="1" type="ORF">DNTS_001624</name>
</gene>
<accession>A0A553MN92</accession>
<sequence length="45" mass="5075">MSVPCAVYVCSIFEINRMVFNSTKQLLSLGQAMPSGMKMHFSLNY</sequence>
<name>A0A553MN92_9TELE</name>